<evidence type="ECO:0000256" key="1">
    <source>
        <dbReference type="ARBA" id="ARBA00004651"/>
    </source>
</evidence>
<name>B9XNX5_PEDPL</name>
<dbReference type="Proteomes" id="UP000003688">
    <property type="component" value="Unassembled WGS sequence"/>
</dbReference>
<keyword evidence="4 7" id="KW-1133">Transmembrane helix</keyword>
<comment type="caution">
    <text evidence="9">The sequence shown here is derived from an EMBL/GenBank/DDBJ whole genome shotgun (WGS) entry which is preliminary data.</text>
</comment>
<gene>
    <name evidence="9" type="ORF">Cflav_PD1064</name>
</gene>
<dbReference type="OrthoDB" id="9805133at2"/>
<dbReference type="PANTHER" id="PTHR30625">
    <property type="entry name" value="PROTEIN TOLQ"/>
    <property type="match status" value="1"/>
</dbReference>
<evidence type="ECO:0000313" key="9">
    <source>
        <dbReference type="EMBL" id="EEF58441.1"/>
    </source>
</evidence>
<sequence>MMHLTPMLASGALQFAFSKATLEGKITICCLIVVSLFSWTVIITKIRQLYRARRMAKKFYESYRSTRDPLEIFRKQEEFDGAPANEVYYTGAEELDYHLKNNPVMVKGQTRISSAGFDSVKVSLERSVGTESLNLEKGMIVLSTAVAGGPFIGLLGTVWGVMETFSGVARANSASLTAMAPGVAGALIATVVGLLVAIPAMFAYNFMVTSIRAITQELDNFATEYVTQIEHKYVDNRSLADEITQALKQEKQFEGALS</sequence>
<dbReference type="RefSeq" id="WP_007417511.1">
    <property type="nucleotide sequence ID" value="NZ_ABOX02000043.1"/>
</dbReference>
<keyword evidence="5 7" id="KW-0472">Membrane</keyword>
<feature type="transmembrane region" description="Helical" evidence="7">
    <location>
        <begin position="140"/>
        <end position="162"/>
    </location>
</feature>
<evidence type="ECO:0000256" key="5">
    <source>
        <dbReference type="ARBA" id="ARBA00023136"/>
    </source>
</evidence>
<feature type="transmembrane region" description="Helical" evidence="7">
    <location>
        <begin position="182"/>
        <end position="204"/>
    </location>
</feature>
<feature type="domain" description="MotA/TolQ/ExbB proton channel" evidence="8">
    <location>
        <begin position="113"/>
        <end position="219"/>
    </location>
</feature>
<keyword evidence="6" id="KW-0813">Transport</keyword>
<dbReference type="AlphaFoldDB" id="B9XNX5"/>
<keyword evidence="10" id="KW-1185">Reference proteome</keyword>
<comment type="similarity">
    <text evidence="6">Belongs to the exbB/tolQ family.</text>
</comment>
<proteinExistence type="inferred from homology"/>
<evidence type="ECO:0000256" key="4">
    <source>
        <dbReference type="ARBA" id="ARBA00022989"/>
    </source>
</evidence>
<feature type="transmembrane region" description="Helical" evidence="7">
    <location>
        <begin position="26"/>
        <end position="46"/>
    </location>
</feature>
<dbReference type="Pfam" id="PF01618">
    <property type="entry name" value="MotA_ExbB"/>
    <property type="match status" value="1"/>
</dbReference>
<evidence type="ECO:0000256" key="6">
    <source>
        <dbReference type="RuleBase" id="RU004057"/>
    </source>
</evidence>
<dbReference type="STRING" id="320771.Cflav_PD1064"/>
<dbReference type="GO" id="GO:0005886">
    <property type="term" value="C:plasma membrane"/>
    <property type="evidence" value="ECO:0007669"/>
    <property type="project" value="UniProtKB-SubCell"/>
</dbReference>
<keyword evidence="2" id="KW-1003">Cell membrane</keyword>
<evidence type="ECO:0000256" key="3">
    <source>
        <dbReference type="ARBA" id="ARBA00022692"/>
    </source>
</evidence>
<evidence type="ECO:0000313" key="10">
    <source>
        <dbReference type="Proteomes" id="UP000003688"/>
    </source>
</evidence>
<dbReference type="PANTHER" id="PTHR30625:SF3">
    <property type="entry name" value="TOL-PAL SYSTEM PROTEIN TOLQ"/>
    <property type="match status" value="1"/>
</dbReference>
<comment type="subcellular location">
    <subcellularLocation>
        <location evidence="1">Cell membrane</location>
        <topology evidence="1">Multi-pass membrane protein</topology>
    </subcellularLocation>
    <subcellularLocation>
        <location evidence="6">Membrane</location>
        <topology evidence="6">Multi-pass membrane protein</topology>
    </subcellularLocation>
</comment>
<protein>
    <submittedName>
        <fullName evidence="9">MotA/TolQ/ExbB proton channel</fullName>
    </submittedName>
</protein>
<organism evidence="9 10">
    <name type="scientific">Pedosphaera parvula (strain Ellin514)</name>
    <dbReference type="NCBI Taxonomy" id="320771"/>
    <lineage>
        <taxon>Bacteria</taxon>
        <taxon>Pseudomonadati</taxon>
        <taxon>Verrucomicrobiota</taxon>
        <taxon>Pedosphaerae</taxon>
        <taxon>Pedosphaerales</taxon>
        <taxon>Pedosphaeraceae</taxon>
        <taxon>Pedosphaera</taxon>
    </lineage>
</organism>
<dbReference type="InterPro" id="IPR050790">
    <property type="entry name" value="ExbB/TolQ_transport"/>
</dbReference>
<keyword evidence="3 7" id="KW-0812">Transmembrane</keyword>
<dbReference type="GO" id="GO:0017038">
    <property type="term" value="P:protein import"/>
    <property type="evidence" value="ECO:0007669"/>
    <property type="project" value="TreeGrafter"/>
</dbReference>
<dbReference type="InterPro" id="IPR002898">
    <property type="entry name" value="MotA_ExbB_proton_chnl"/>
</dbReference>
<keyword evidence="6" id="KW-0653">Protein transport</keyword>
<evidence type="ECO:0000256" key="7">
    <source>
        <dbReference type="SAM" id="Phobius"/>
    </source>
</evidence>
<evidence type="ECO:0000256" key="2">
    <source>
        <dbReference type="ARBA" id="ARBA00022475"/>
    </source>
</evidence>
<evidence type="ECO:0000259" key="8">
    <source>
        <dbReference type="Pfam" id="PF01618"/>
    </source>
</evidence>
<accession>B9XNX5</accession>
<reference evidence="9 10" key="1">
    <citation type="journal article" date="2011" name="J. Bacteriol.">
        <title>Genome sequence of 'Pedosphaera parvula' Ellin514, an aerobic Verrucomicrobial isolate from pasture soil.</title>
        <authorList>
            <person name="Kant R."/>
            <person name="van Passel M.W."/>
            <person name="Sangwan P."/>
            <person name="Palva A."/>
            <person name="Lucas S."/>
            <person name="Copeland A."/>
            <person name="Lapidus A."/>
            <person name="Glavina Del Rio T."/>
            <person name="Dalin E."/>
            <person name="Tice H."/>
            <person name="Bruce D."/>
            <person name="Goodwin L."/>
            <person name="Pitluck S."/>
            <person name="Chertkov O."/>
            <person name="Larimer F.W."/>
            <person name="Land M.L."/>
            <person name="Hauser L."/>
            <person name="Brettin T.S."/>
            <person name="Detter J.C."/>
            <person name="Han S."/>
            <person name="de Vos W.M."/>
            <person name="Janssen P.H."/>
            <person name="Smidt H."/>
        </authorList>
    </citation>
    <scope>NUCLEOTIDE SEQUENCE [LARGE SCALE GENOMIC DNA]</scope>
    <source>
        <strain evidence="9 10">Ellin514</strain>
    </source>
</reference>
<dbReference type="EMBL" id="ABOX02000043">
    <property type="protein sequence ID" value="EEF58441.1"/>
    <property type="molecule type" value="Genomic_DNA"/>
</dbReference>